<dbReference type="InterPro" id="IPR050545">
    <property type="entry name" value="Mycobact_MmpL"/>
</dbReference>
<proteinExistence type="predicted"/>
<keyword evidence="4 6" id="KW-1133">Transmembrane helix</keyword>
<protein>
    <submittedName>
        <fullName evidence="8">Exporter</fullName>
    </submittedName>
</protein>
<dbReference type="InterPro" id="IPR004869">
    <property type="entry name" value="MMPL_dom"/>
</dbReference>
<evidence type="ECO:0000313" key="9">
    <source>
        <dbReference type="Proteomes" id="UP001242010"/>
    </source>
</evidence>
<evidence type="ECO:0000256" key="4">
    <source>
        <dbReference type="ARBA" id="ARBA00022989"/>
    </source>
</evidence>
<dbReference type="Pfam" id="PF03176">
    <property type="entry name" value="MMPL"/>
    <property type="match status" value="1"/>
</dbReference>
<dbReference type="PANTHER" id="PTHR33406:SF13">
    <property type="entry name" value="MEMBRANE PROTEIN YDFJ"/>
    <property type="match status" value="1"/>
</dbReference>
<dbReference type="RefSeq" id="WP_286354476.1">
    <property type="nucleotide sequence ID" value="NZ_AP027079.1"/>
</dbReference>
<evidence type="ECO:0000256" key="2">
    <source>
        <dbReference type="ARBA" id="ARBA00022475"/>
    </source>
</evidence>
<feature type="transmembrane region" description="Helical" evidence="6">
    <location>
        <begin position="311"/>
        <end position="329"/>
    </location>
</feature>
<comment type="subcellular location">
    <subcellularLocation>
        <location evidence="1">Cell membrane</location>
        <topology evidence="1">Multi-pass membrane protein</topology>
    </subcellularLocation>
</comment>
<keyword evidence="2" id="KW-1003">Cell membrane</keyword>
<dbReference type="SUPFAM" id="SSF82866">
    <property type="entry name" value="Multidrug efflux transporter AcrB transmembrane domain"/>
    <property type="match status" value="2"/>
</dbReference>
<feature type="transmembrane region" description="Helical" evidence="6">
    <location>
        <begin position="819"/>
        <end position="842"/>
    </location>
</feature>
<evidence type="ECO:0000256" key="1">
    <source>
        <dbReference type="ARBA" id="ARBA00004651"/>
    </source>
</evidence>
<evidence type="ECO:0000256" key="3">
    <source>
        <dbReference type="ARBA" id="ARBA00022692"/>
    </source>
</evidence>
<accession>A0ABM8DUM6</accession>
<name>A0ABM8DUM6_9BACT</name>
<dbReference type="Gene3D" id="1.20.1640.10">
    <property type="entry name" value="Multidrug efflux transporter AcrB transmembrane domain"/>
    <property type="match status" value="2"/>
</dbReference>
<feature type="transmembrane region" description="Helical" evidence="6">
    <location>
        <begin position="443"/>
        <end position="463"/>
    </location>
</feature>
<keyword evidence="3 6" id="KW-0812">Transmembrane</keyword>
<dbReference type="PROSITE" id="PS50156">
    <property type="entry name" value="SSD"/>
    <property type="match status" value="1"/>
</dbReference>
<evidence type="ECO:0000256" key="5">
    <source>
        <dbReference type="ARBA" id="ARBA00023136"/>
    </source>
</evidence>
<evidence type="ECO:0000259" key="7">
    <source>
        <dbReference type="PROSITE" id="PS50156"/>
    </source>
</evidence>
<feature type="transmembrane region" description="Helical" evidence="6">
    <location>
        <begin position="405"/>
        <end position="431"/>
    </location>
</feature>
<evidence type="ECO:0000256" key="6">
    <source>
        <dbReference type="SAM" id="Phobius"/>
    </source>
</evidence>
<feature type="transmembrane region" description="Helical" evidence="6">
    <location>
        <begin position="336"/>
        <end position="358"/>
    </location>
</feature>
<feature type="transmembrane region" description="Helical" evidence="6">
    <location>
        <begin position="484"/>
        <end position="501"/>
    </location>
</feature>
<sequence length="855" mass="90754">MDSLLRRLLRLHLSRSPGLWLLTAGLTLLLGLGTLRVERALDLMSLLPTEHPAVRANLEAGVGQQELLWLVAEGGEADLEARRAWAEGLVDRLLQEGNLPLNGLVAEGRLSDPVPVPGPGGLSPWPALLAVGAIAEGDAAVSRLTTETLYTLAPAWLGDRLAPLNDPDGLRRRLEATARALASPEPLPAALARLDPLGLRDLAPQNGEGMAKARELGRAFTLRMRTGYLETKDGRFVMLPLVASFPASEVKATTRALVWLGRGGAGPLPATASLREVEAALGPQADRAFPLQATGAHAITAWESHRLTGEVLLSLALSFILIGLVYWLGFRTLAGYGFVMVPLLVGMFWALGLTGWMLGRVNLMAAGFGAVLLGVGDDVGILLFSRYREERRAGRPKPRALRAALLGTGPGVVAGALATALAFLALAFAPFPGIRDLGLTTGLGLLACLAATFLVLPPLLMALDHGRGTFAPGPPAPLPHRRAWAPWAALVLLVLALAGAPRTRWEEDLRRFRAQGNPALTLQERLTKNLGASLQPLAIQIPLDDPDRLPARWNKLSPILREAGLPVPDWKTLDPELRHVLGSETWRHQVMEAAAKAGLDPAGLEGPLSALAAAAADPGQPVRALQSLLPRAAQPLEGSHRWNLWESLRRRGKPAPLAPALTVPIRLDEASLTRLTPVVEAAGGRFVGTQPLFRVVKGIARDAVREAVLLALAGIFAVIAWFGRSLRFACLALVPLLASQAGALGALGWGGEPLTFLSLMAIPIALGVSVDTAFNLLHRARGEADAPQRVARVNAVCAGTTLAGFGGMVFSGYRGLRGLGLACLGGVALALLLTQWLLPVLLEKWPLETKPPEKK</sequence>
<feature type="transmembrane region" description="Helical" evidence="6">
    <location>
        <begin position="703"/>
        <end position="722"/>
    </location>
</feature>
<dbReference type="InterPro" id="IPR000731">
    <property type="entry name" value="SSD"/>
</dbReference>
<gene>
    <name evidence="8" type="ORF">GETHOR_28770</name>
</gene>
<dbReference type="PANTHER" id="PTHR33406">
    <property type="entry name" value="MEMBRANE PROTEIN MJ1562-RELATED"/>
    <property type="match status" value="1"/>
</dbReference>
<dbReference type="Proteomes" id="UP001242010">
    <property type="component" value="Chromosome"/>
</dbReference>
<feature type="transmembrane region" description="Helical" evidence="6">
    <location>
        <begin position="729"/>
        <end position="750"/>
    </location>
</feature>
<feature type="transmembrane region" description="Helical" evidence="6">
    <location>
        <begin position="756"/>
        <end position="778"/>
    </location>
</feature>
<keyword evidence="9" id="KW-1185">Reference proteome</keyword>
<feature type="transmembrane region" description="Helical" evidence="6">
    <location>
        <begin position="790"/>
        <end position="813"/>
    </location>
</feature>
<feature type="domain" description="SSD" evidence="7">
    <location>
        <begin position="311"/>
        <end position="462"/>
    </location>
</feature>
<feature type="transmembrane region" description="Helical" evidence="6">
    <location>
        <begin position="364"/>
        <end position="384"/>
    </location>
</feature>
<dbReference type="EMBL" id="AP027079">
    <property type="protein sequence ID" value="BDU70776.1"/>
    <property type="molecule type" value="Genomic_DNA"/>
</dbReference>
<evidence type="ECO:0000313" key="8">
    <source>
        <dbReference type="EMBL" id="BDU70776.1"/>
    </source>
</evidence>
<reference evidence="9" key="1">
    <citation type="journal article" date="2023" name="Int. J. Syst. Evol. Microbiol.">
        <title>Mesoterricola silvestris gen. nov., sp. nov., Mesoterricola sediminis sp. nov., Geothrix oryzae sp. nov., Geothrix edaphica sp. nov., Geothrix rubra sp. nov., and Geothrix limicola sp. nov., six novel members of Acidobacteriota isolated from soils.</title>
        <authorList>
            <person name="Itoh H."/>
            <person name="Sugisawa Y."/>
            <person name="Mise K."/>
            <person name="Xu Z."/>
            <person name="Kuniyasu M."/>
            <person name="Ushijima N."/>
            <person name="Kawano K."/>
            <person name="Kobayashi E."/>
            <person name="Shiratori Y."/>
            <person name="Masuda Y."/>
            <person name="Senoo K."/>
        </authorList>
    </citation>
    <scope>NUCLEOTIDE SEQUENCE [LARGE SCALE GENOMIC DNA]</scope>
    <source>
        <strain evidence="9">Red222</strain>
    </source>
</reference>
<organism evidence="8 9">
    <name type="scientific">Geothrix oryzae</name>
    <dbReference type="NCBI Taxonomy" id="2927975"/>
    <lineage>
        <taxon>Bacteria</taxon>
        <taxon>Pseudomonadati</taxon>
        <taxon>Acidobacteriota</taxon>
        <taxon>Holophagae</taxon>
        <taxon>Holophagales</taxon>
        <taxon>Holophagaceae</taxon>
        <taxon>Geothrix</taxon>
    </lineage>
</organism>
<keyword evidence="5 6" id="KW-0472">Membrane</keyword>